<feature type="signal peptide" evidence="2">
    <location>
        <begin position="1"/>
        <end position="49"/>
    </location>
</feature>
<evidence type="ECO:0008006" key="5">
    <source>
        <dbReference type="Google" id="ProtNLM"/>
    </source>
</evidence>
<keyword evidence="1" id="KW-0472">Membrane</keyword>
<proteinExistence type="predicted"/>
<keyword evidence="1" id="KW-1133">Transmembrane helix</keyword>
<gene>
    <name evidence="3" type="ORF">LGH74_13620</name>
</gene>
<evidence type="ECO:0000256" key="2">
    <source>
        <dbReference type="SAM" id="SignalP"/>
    </source>
</evidence>
<keyword evidence="4" id="KW-1185">Reference proteome</keyword>
<dbReference type="Proteomes" id="UP001165296">
    <property type="component" value="Unassembled WGS sequence"/>
</dbReference>
<reference evidence="3" key="1">
    <citation type="submission" date="2021-10" db="EMBL/GenBank/DDBJ databases">
        <authorList>
            <person name="Dean J.D."/>
            <person name="Kim M.K."/>
            <person name="Newey C.N."/>
            <person name="Stoker T.S."/>
            <person name="Thompson D.W."/>
            <person name="Grose J.H."/>
        </authorList>
    </citation>
    <scope>NUCLEOTIDE SEQUENCE</scope>
    <source>
        <strain evidence="3">BT178</strain>
    </source>
</reference>
<feature type="transmembrane region" description="Helical" evidence="1">
    <location>
        <begin position="190"/>
        <end position="211"/>
    </location>
</feature>
<protein>
    <recommendedName>
        <fullName evidence="5">DUF4129 domain-containing protein</fullName>
    </recommendedName>
</protein>
<name>A0ABS8ATV9_9BACT</name>
<keyword evidence="2" id="KW-0732">Signal</keyword>
<evidence type="ECO:0000313" key="3">
    <source>
        <dbReference type="EMBL" id="MCB2409023.1"/>
    </source>
</evidence>
<evidence type="ECO:0000313" key="4">
    <source>
        <dbReference type="Proteomes" id="UP001165296"/>
    </source>
</evidence>
<comment type="caution">
    <text evidence="3">The sequence shown here is derived from an EMBL/GenBank/DDBJ whole genome shotgun (WGS) entry which is preliminary data.</text>
</comment>
<feature type="chain" id="PRO_5045407311" description="DUF4129 domain-containing protein" evidence="2">
    <location>
        <begin position="50"/>
        <end position="335"/>
    </location>
</feature>
<dbReference type="EMBL" id="JAJADR010000003">
    <property type="protein sequence ID" value="MCB2409023.1"/>
    <property type="molecule type" value="Genomic_DNA"/>
</dbReference>
<organism evidence="3 4">
    <name type="scientific">Hymenobacter lucidus</name>
    <dbReference type="NCBI Taxonomy" id="2880930"/>
    <lineage>
        <taxon>Bacteria</taxon>
        <taxon>Pseudomonadati</taxon>
        <taxon>Bacteroidota</taxon>
        <taxon>Cytophagia</taxon>
        <taxon>Cytophagales</taxon>
        <taxon>Hymenobacteraceae</taxon>
        <taxon>Hymenobacter</taxon>
    </lineage>
</organism>
<evidence type="ECO:0000256" key="1">
    <source>
        <dbReference type="SAM" id="Phobius"/>
    </source>
</evidence>
<sequence length="335" mass="37639">MPPIPILCRSWCGYSGGVISGAAGRRMRQATTLFSGLLLALLGAGAAAAATAEPTQEPQGHFLRPTTLVGKIVDYELSYTHAPDREVIFPDSTAEFKPFEYVGKTFYPTRTRGGQSLDRSVYHLRTFALDSVQSLSLPVTLLQGNDTLTVRSTTATVRLQRTAAATATGAEAPVLRQNTTPLPVPTQFNYPYWLAGAGLLGLLLVSLFLGFRRHLRKRYQRYRLRKNHVYFLAQYARHIERFTLSRSLTNMERAITLWKNYLTGLEDNTISSLTTREIVAHYENDHDVKTALHITDRVIYGNQFSEEEAETDMAFELLRNFAERRYDLVAASLRA</sequence>
<keyword evidence="1" id="KW-0812">Transmembrane</keyword>
<accession>A0ABS8ATV9</accession>